<comment type="caution">
    <text evidence="1">The sequence shown here is derived from an EMBL/GenBank/DDBJ whole genome shotgun (WGS) entry which is preliminary data.</text>
</comment>
<name>A0ACC2EFC6_DIPCM</name>
<keyword evidence="2" id="KW-1185">Reference proteome</keyword>
<protein>
    <submittedName>
        <fullName evidence="1">Uncharacterized protein</fullName>
    </submittedName>
</protein>
<organism evidence="1 2">
    <name type="scientific">Diphasiastrum complanatum</name>
    <name type="common">Issler's clubmoss</name>
    <name type="synonym">Lycopodium complanatum</name>
    <dbReference type="NCBI Taxonomy" id="34168"/>
    <lineage>
        <taxon>Eukaryota</taxon>
        <taxon>Viridiplantae</taxon>
        <taxon>Streptophyta</taxon>
        <taxon>Embryophyta</taxon>
        <taxon>Tracheophyta</taxon>
        <taxon>Lycopodiopsida</taxon>
        <taxon>Lycopodiales</taxon>
        <taxon>Lycopodiaceae</taxon>
        <taxon>Lycopodioideae</taxon>
        <taxon>Diphasiastrum</taxon>
    </lineage>
</organism>
<proteinExistence type="predicted"/>
<reference evidence="2" key="1">
    <citation type="journal article" date="2024" name="Proc. Natl. Acad. Sci. U.S.A.">
        <title>Extraordinary preservation of gene collinearity over three hundred million years revealed in homosporous lycophytes.</title>
        <authorList>
            <person name="Li C."/>
            <person name="Wickell D."/>
            <person name="Kuo L.Y."/>
            <person name="Chen X."/>
            <person name="Nie B."/>
            <person name="Liao X."/>
            <person name="Peng D."/>
            <person name="Ji J."/>
            <person name="Jenkins J."/>
            <person name="Williams M."/>
            <person name="Shu S."/>
            <person name="Plott C."/>
            <person name="Barry K."/>
            <person name="Rajasekar S."/>
            <person name="Grimwood J."/>
            <person name="Han X."/>
            <person name="Sun S."/>
            <person name="Hou Z."/>
            <person name="He W."/>
            <person name="Dai G."/>
            <person name="Sun C."/>
            <person name="Schmutz J."/>
            <person name="Leebens-Mack J.H."/>
            <person name="Li F.W."/>
            <person name="Wang L."/>
        </authorList>
    </citation>
    <scope>NUCLEOTIDE SEQUENCE [LARGE SCALE GENOMIC DNA]</scope>
    <source>
        <strain evidence="2">cv. PW_Plant_1</strain>
    </source>
</reference>
<evidence type="ECO:0000313" key="2">
    <source>
        <dbReference type="Proteomes" id="UP001162992"/>
    </source>
</evidence>
<dbReference type="Proteomes" id="UP001162992">
    <property type="component" value="Chromosome 2"/>
</dbReference>
<gene>
    <name evidence="1" type="ORF">O6H91_02G052800</name>
</gene>
<sequence length="204" mass="22232">MALSQTGWATIFFTIPGLISFALGILAENKKPGDDAIKLVQSSGLITCHYPHDSSIALGVVSILLLSVSTISALGALFFPYDGKAVPHSKLWKSKLFLVFLVLSLVLYFTSEGLLMWATITESNHRKYNTHHQALDACPTAKTGLFGGAAFLSLDTTLFWLICMILIANVRSEHFEEIEDEKGSYGQVTNEYGPAMAGHYASKV</sequence>
<evidence type="ECO:0000313" key="1">
    <source>
        <dbReference type="EMBL" id="KAJ7565209.1"/>
    </source>
</evidence>
<accession>A0ACC2EFC6</accession>
<dbReference type="EMBL" id="CM055093">
    <property type="protein sequence ID" value="KAJ7565209.1"/>
    <property type="molecule type" value="Genomic_DNA"/>
</dbReference>